<comment type="caution">
    <text evidence="6">The sequence shown here is derived from an EMBL/GenBank/DDBJ whole genome shotgun (WGS) entry which is preliminary data.</text>
</comment>
<sequence length="203" mass="21899">MARTGRPREFERDAALQVALRLFWQHGYEATSLAQLREAMGISSASFYAAFGSKEALFDEVVRAYMASYGRVTEAVADDELPPREAIERILRASARMQTEPEHPTGCLMVLAGAAGSADHEGVRALLAERRSAVRRNVAACVRRAAETGELPADTDPPSMAATFTGFLWGVSVESRDGTPADCLDAAIDHLMQIWDAKAAAAA</sequence>
<dbReference type="InterPro" id="IPR023772">
    <property type="entry name" value="DNA-bd_HTH_TetR-type_CS"/>
</dbReference>
<dbReference type="Pfam" id="PF00440">
    <property type="entry name" value="TetR_N"/>
    <property type="match status" value="1"/>
</dbReference>
<dbReference type="Proteomes" id="UP001500729">
    <property type="component" value="Unassembled WGS sequence"/>
</dbReference>
<dbReference type="PROSITE" id="PS50977">
    <property type="entry name" value="HTH_TETR_2"/>
    <property type="match status" value="1"/>
</dbReference>
<dbReference type="SUPFAM" id="SSF48498">
    <property type="entry name" value="Tetracyclin repressor-like, C-terminal domain"/>
    <property type="match status" value="1"/>
</dbReference>
<keyword evidence="2 4" id="KW-0238">DNA-binding</keyword>
<dbReference type="EMBL" id="BAAAGS010000062">
    <property type="protein sequence ID" value="GAA0553877.1"/>
    <property type="molecule type" value="Genomic_DNA"/>
</dbReference>
<dbReference type="Pfam" id="PF16925">
    <property type="entry name" value="TetR_C_13"/>
    <property type="match status" value="1"/>
</dbReference>
<dbReference type="Gene3D" id="1.10.10.60">
    <property type="entry name" value="Homeodomain-like"/>
    <property type="match status" value="1"/>
</dbReference>
<dbReference type="RefSeq" id="WP_009949222.1">
    <property type="nucleotide sequence ID" value="NZ_BAAAGS010000062.1"/>
</dbReference>
<evidence type="ECO:0000256" key="2">
    <source>
        <dbReference type="ARBA" id="ARBA00023125"/>
    </source>
</evidence>
<evidence type="ECO:0000256" key="3">
    <source>
        <dbReference type="ARBA" id="ARBA00023163"/>
    </source>
</evidence>
<keyword evidence="3" id="KW-0804">Transcription</keyword>
<name>A0ABN1DWY4_SACER</name>
<gene>
    <name evidence="6" type="ORF">GCM10009533_59850</name>
</gene>
<dbReference type="InterPro" id="IPR011075">
    <property type="entry name" value="TetR_C"/>
</dbReference>
<evidence type="ECO:0000313" key="6">
    <source>
        <dbReference type="EMBL" id="GAA0553877.1"/>
    </source>
</evidence>
<dbReference type="InterPro" id="IPR001647">
    <property type="entry name" value="HTH_TetR"/>
</dbReference>
<feature type="domain" description="HTH tetR-type" evidence="5">
    <location>
        <begin position="9"/>
        <end position="69"/>
    </location>
</feature>
<organism evidence="6 7">
    <name type="scientific">Saccharopolyspora erythraea</name>
    <name type="common">Streptomyces erythraeus</name>
    <dbReference type="NCBI Taxonomy" id="1836"/>
    <lineage>
        <taxon>Bacteria</taxon>
        <taxon>Bacillati</taxon>
        <taxon>Actinomycetota</taxon>
        <taxon>Actinomycetes</taxon>
        <taxon>Pseudonocardiales</taxon>
        <taxon>Pseudonocardiaceae</taxon>
        <taxon>Saccharopolyspora</taxon>
    </lineage>
</organism>
<dbReference type="PRINTS" id="PR00455">
    <property type="entry name" value="HTHTETR"/>
</dbReference>
<evidence type="ECO:0000256" key="4">
    <source>
        <dbReference type="PROSITE-ProRule" id="PRU00335"/>
    </source>
</evidence>
<dbReference type="PANTHER" id="PTHR47506:SF1">
    <property type="entry name" value="HTH-TYPE TRANSCRIPTIONAL REGULATOR YJDC"/>
    <property type="match status" value="1"/>
</dbReference>
<reference evidence="6 7" key="1">
    <citation type="journal article" date="2019" name="Int. J. Syst. Evol. Microbiol.">
        <title>The Global Catalogue of Microorganisms (GCM) 10K type strain sequencing project: providing services to taxonomists for standard genome sequencing and annotation.</title>
        <authorList>
            <consortium name="The Broad Institute Genomics Platform"/>
            <consortium name="The Broad Institute Genome Sequencing Center for Infectious Disease"/>
            <person name="Wu L."/>
            <person name="Ma J."/>
        </authorList>
    </citation>
    <scope>NUCLEOTIDE SEQUENCE [LARGE SCALE GENOMIC DNA]</scope>
    <source>
        <strain evidence="6 7">JCM 10303</strain>
    </source>
</reference>
<protein>
    <submittedName>
        <fullName evidence="6">TetR/AcrR family transcriptional regulator</fullName>
    </submittedName>
</protein>
<evidence type="ECO:0000256" key="1">
    <source>
        <dbReference type="ARBA" id="ARBA00023015"/>
    </source>
</evidence>
<evidence type="ECO:0000313" key="7">
    <source>
        <dbReference type="Proteomes" id="UP001500729"/>
    </source>
</evidence>
<dbReference type="PANTHER" id="PTHR47506">
    <property type="entry name" value="TRANSCRIPTIONAL REGULATORY PROTEIN"/>
    <property type="match status" value="1"/>
</dbReference>
<evidence type="ECO:0000259" key="5">
    <source>
        <dbReference type="PROSITE" id="PS50977"/>
    </source>
</evidence>
<dbReference type="InterPro" id="IPR036271">
    <property type="entry name" value="Tet_transcr_reg_TetR-rel_C_sf"/>
</dbReference>
<feature type="DNA-binding region" description="H-T-H motif" evidence="4">
    <location>
        <begin position="32"/>
        <end position="51"/>
    </location>
</feature>
<dbReference type="PROSITE" id="PS01081">
    <property type="entry name" value="HTH_TETR_1"/>
    <property type="match status" value="1"/>
</dbReference>
<dbReference type="Gene3D" id="1.10.357.10">
    <property type="entry name" value="Tetracycline Repressor, domain 2"/>
    <property type="match status" value="1"/>
</dbReference>
<dbReference type="SUPFAM" id="SSF46689">
    <property type="entry name" value="Homeodomain-like"/>
    <property type="match status" value="1"/>
</dbReference>
<proteinExistence type="predicted"/>
<accession>A0ABN1DWY4</accession>
<dbReference type="InterPro" id="IPR009057">
    <property type="entry name" value="Homeodomain-like_sf"/>
</dbReference>
<keyword evidence="1" id="KW-0805">Transcription regulation</keyword>
<keyword evidence="7" id="KW-1185">Reference proteome</keyword>